<organism evidence="14 15">
    <name type="scientific">Muricoccus nepalensis</name>
    <dbReference type="NCBI Taxonomy" id="1854500"/>
    <lineage>
        <taxon>Bacteria</taxon>
        <taxon>Pseudomonadati</taxon>
        <taxon>Pseudomonadota</taxon>
        <taxon>Alphaproteobacteria</taxon>
        <taxon>Acetobacterales</taxon>
        <taxon>Roseomonadaceae</taxon>
        <taxon>Muricoccus</taxon>
    </lineage>
</organism>
<keyword evidence="6 11" id="KW-0812">Transmembrane</keyword>
<dbReference type="InterPro" id="IPR004358">
    <property type="entry name" value="Sig_transdc_His_kin-like_C"/>
</dbReference>
<dbReference type="EC" id="2.7.13.3" evidence="3"/>
<keyword evidence="8 11" id="KW-1133">Transmembrane helix</keyword>
<accession>A0A502FY00</accession>
<dbReference type="InterPro" id="IPR050428">
    <property type="entry name" value="TCS_sensor_his_kinase"/>
</dbReference>
<evidence type="ECO:0000256" key="7">
    <source>
        <dbReference type="ARBA" id="ARBA00022777"/>
    </source>
</evidence>
<dbReference type="CDD" id="cd06225">
    <property type="entry name" value="HAMP"/>
    <property type="match status" value="1"/>
</dbReference>
<dbReference type="SUPFAM" id="SSF47384">
    <property type="entry name" value="Homodimeric domain of signal transducing histidine kinase"/>
    <property type="match status" value="1"/>
</dbReference>
<feature type="domain" description="Histidine kinase" evidence="12">
    <location>
        <begin position="231"/>
        <end position="439"/>
    </location>
</feature>
<reference evidence="14 15" key="1">
    <citation type="journal article" date="2019" name="Environ. Microbiol.">
        <title>Species interactions and distinct microbial communities in high Arctic permafrost affected cryosols are associated with the CH4 and CO2 gas fluxes.</title>
        <authorList>
            <person name="Altshuler I."/>
            <person name="Hamel J."/>
            <person name="Turney S."/>
            <person name="Magnuson E."/>
            <person name="Levesque R."/>
            <person name="Greer C."/>
            <person name="Whyte L.G."/>
        </authorList>
    </citation>
    <scope>NUCLEOTIDE SEQUENCE [LARGE SCALE GENOMIC DNA]</scope>
    <source>
        <strain evidence="14 15">S9.3B</strain>
    </source>
</reference>
<name>A0A502FY00_9PROT</name>
<dbReference type="Proteomes" id="UP000317078">
    <property type="component" value="Unassembled WGS sequence"/>
</dbReference>
<protein>
    <recommendedName>
        <fullName evidence="3">histidine kinase</fullName>
        <ecNumber evidence="3">2.7.13.3</ecNumber>
    </recommendedName>
</protein>
<dbReference type="GO" id="GO:0005886">
    <property type="term" value="C:plasma membrane"/>
    <property type="evidence" value="ECO:0007669"/>
    <property type="project" value="TreeGrafter"/>
</dbReference>
<evidence type="ECO:0000256" key="2">
    <source>
        <dbReference type="ARBA" id="ARBA00004370"/>
    </source>
</evidence>
<dbReference type="PANTHER" id="PTHR45436:SF8">
    <property type="entry name" value="HISTIDINE KINASE"/>
    <property type="match status" value="1"/>
</dbReference>
<evidence type="ECO:0000313" key="15">
    <source>
        <dbReference type="Proteomes" id="UP000317078"/>
    </source>
</evidence>
<comment type="subcellular location">
    <subcellularLocation>
        <location evidence="2">Membrane</location>
    </subcellularLocation>
</comment>
<evidence type="ECO:0000259" key="13">
    <source>
        <dbReference type="PROSITE" id="PS50885"/>
    </source>
</evidence>
<dbReference type="InterPro" id="IPR003661">
    <property type="entry name" value="HisK_dim/P_dom"/>
</dbReference>
<evidence type="ECO:0000256" key="8">
    <source>
        <dbReference type="ARBA" id="ARBA00022989"/>
    </source>
</evidence>
<keyword evidence="4" id="KW-0597">Phosphoprotein</keyword>
<feature type="transmembrane region" description="Helical" evidence="11">
    <location>
        <begin position="145"/>
        <end position="169"/>
    </location>
</feature>
<dbReference type="Gene3D" id="3.30.565.10">
    <property type="entry name" value="Histidine kinase-like ATPase, C-terminal domain"/>
    <property type="match status" value="1"/>
</dbReference>
<evidence type="ECO:0000256" key="9">
    <source>
        <dbReference type="ARBA" id="ARBA00023012"/>
    </source>
</evidence>
<evidence type="ECO:0000313" key="14">
    <source>
        <dbReference type="EMBL" id="TPG53823.1"/>
    </source>
</evidence>
<keyword evidence="7 14" id="KW-0418">Kinase</keyword>
<dbReference type="PRINTS" id="PR00344">
    <property type="entry name" value="BCTRLSENSOR"/>
</dbReference>
<keyword evidence="15" id="KW-1185">Reference proteome</keyword>
<dbReference type="PROSITE" id="PS50109">
    <property type="entry name" value="HIS_KIN"/>
    <property type="match status" value="1"/>
</dbReference>
<gene>
    <name evidence="14" type="ORF">EAH89_15385</name>
</gene>
<dbReference type="GO" id="GO:0000155">
    <property type="term" value="F:phosphorelay sensor kinase activity"/>
    <property type="evidence" value="ECO:0007669"/>
    <property type="project" value="InterPro"/>
</dbReference>
<feature type="transmembrane region" description="Helical" evidence="11">
    <location>
        <begin position="12"/>
        <end position="32"/>
    </location>
</feature>
<dbReference type="EMBL" id="RCZP01000014">
    <property type="protein sequence ID" value="TPG53823.1"/>
    <property type="molecule type" value="Genomic_DNA"/>
</dbReference>
<evidence type="ECO:0000256" key="10">
    <source>
        <dbReference type="ARBA" id="ARBA00023136"/>
    </source>
</evidence>
<evidence type="ECO:0000256" key="5">
    <source>
        <dbReference type="ARBA" id="ARBA00022679"/>
    </source>
</evidence>
<dbReference type="SUPFAM" id="SSF55874">
    <property type="entry name" value="ATPase domain of HSP90 chaperone/DNA topoisomerase II/histidine kinase"/>
    <property type="match status" value="1"/>
</dbReference>
<dbReference type="SUPFAM" id="SSF158472">
    <property type="entry name" value="HAMP domain-like"/>
    <property type="match status" value="1"/>
</dbReference>
<evidence type="ECO:0000256" key="4">
    <source>
        <dbReference type="ARBA" id="ARBA00022553"/>
    </source>
</evidence>
<dbReference type="RefSeq" id="WP_140884587.1">
    <property type="nucleotide sequence ID" value="NZ_RCZP01000014.1"/>
</dbReference>
<dbReference type="InterPro" id="IPR005467">
    <property type="entry name" value="His_kinase_dom"/>
</dbReference>
<proteinExistence type="predicted"/>
<dbReference type="CDD" id="cd00075">
    <property type="entry name" value="HATPase"/>
    <property type="match status" value="1"/>
</dbReference>
<dbReference type="InterPro" id="IPR036890">
    <property type="entry name" value="HATPase_C_sf"/>
</dbReference>
<evidence type="ECO:0000256" key="3">
    <source>
        <dbReference type="ARBA" id="ARBA00012438"/>
    </source>
</evidence>
<dbReference type="OrthoDB" id="9815202at2"/>
<dbReference type="CDD" id="cd00082">
    <property type="entry name" value="HisKA"/>
    <property type="match status" value="1"/>
</dbReference>
<dbReference type="PROSITE" id="PS50885">
    <property type="entry name" value="HAMP"/>
    <property type="match status" value="1"/>
</dbReference>
<dbReference type="AlphaFoldDB" id="A0A502FY00"/>
<dbReference type="Pfam" id="PF02518">
    <property type="entry name" value="HATPase_c"/>
    <property type="match status" value="1"/>
</dbReference>
<dbReference type="PANTHER" id="PTHR45436">
    <property type="entry name" value="SENSOR HISTIDINE KINASE YKOH"/>
    <property type="match status" value="1"/>
</dbReference>
<evidence type="ECO:0000259" key="12">
    <source>
        <dbReference type="PROSITE" id="PS50109"/>
    </source>
</evidence>
<dbReference type="InterPro" id="IPR036097">
    <property type="entry name" value="HisK_dim/P_sf"/>
</dbReference>
<feature type="domain" description="HAMP" evidence="13">
    <location>
        <begin position="170"/>
        <end position="223"/>
    </location>
</feature>
<dbReference type="InterPro" id="IPR003660">
    <property type="entry name" value="HAMP_dom"/>
</dbReference>
<evidence type="ECO:0000256" key="11">
    <source>
        <dbReference type="SAM" id="Phobius"/>
    </source>
</evidence>
<dbReference type="SMART" id="SM00388">
    <property type="entry name" value="HisKA"/>
    <property type="match status" value="1"/>
</dbReference>
<keyword evidence="10 11" id="KW-0472">Membrane</keyword>
<evidence type="ECO:0000256" key="6">
    <source>
        <dbReference type="ARBA" id="ARBA00022692"/>
    </source>
</evidence>
<dbReference type="InterPro" id="IPR003594">
    <property type="entry name" value="HATPase_dom"/>
</dbReference>
<dbReference type="Gene3D" id="6.10.340.10">
    <property type="match status" value="1"/>
</dbReference>
<comment type="caution">
    <text evidence="14">The sequence shown here is derived from an EMBL/GenBank/DDBJ whole genome shotgun (WGS) entry which is preliminary data.</text>
</comment>
<dbReference type="SMART" id="SM00304">
    <property type="entry name" value="HAMP"/>
    <property type="match status" value="1"/>
</dbReference>
<comment type="catalytic activity">
    <reaction evidence="1">
        <text>ATP + protein L-histidine = ADP + protein N-phospho-L-histidine.</text>
        <dbReference type="EC" id="2.7.13.3"/>
    </reaction>
</comment>
<evidence type="ECO:0000256" key="1">
    <source>
        <dbReference type="ARBA" id="ARBA00000085"/>
    </source>
</evidence>
<dbReference type="SMART" id="SM00387">
    <property type="entry name" value="HATPase_c"/>
    <property type="match status" value="1"/>
</dbReference>
<keyword evidence="9" id="KW-0902">Two-component regulatory system</keyword>
<keyword evidence="5" id="KW-0808">Transferase</keyword>
<dbReference type="Pfam" id="PF00672">
    <property type="entry name" value="HAMP"/>
    <property type="match status" value="1"/>
</dbReference>
<sequence length="450" mass="46643">MIRLRSFAPRVALAMAVVVLLTSLLGAGWGWLRAQAALRQQLDLVLAAEAEGLLRDYETFGLRGLSEVAEITSRRPGPLLVLLQAADGRPIAGRLPAAPTVLRGFATWRQGEGEVPLRALGAVLPGGANLIVAADLSSVDRAATALAWTPPVAGGVAALVALGLGFLLASRLERRLAGISGAARAVMAGDLARRLPESGRGDEFDRLAVTINAMLARIETLVAEVRQVTDDVAHDLRSPLSRLRQRLEAALARARDPAADEAALEGAIGELDGILATFAALLRIARAEAGAGREGFAPVDLSALVAAVAEAYAPVAEEAGRALEAEVAPGQVIEGSAPLLRQAVANLLDNSLAHGEGRIRVRLRPGAALEVEDEGPGIPAEERQRVVRRFYRLDRSRGTPGTGLGLSLVAAVAGLHGGALSLGEGPGGKGLRATLALTPGERPAILKPSS</sequence>